<comment type="caution">
    <text evidence="8">The sequence shown here is derived from an EMBL/GenBank/DDBJ whole genome shotgun (WGS) entry which is preliminary data.</text>
</comment>
<dbReference type="Proteomes" id="UP000191672">
    <property type="component" value="Unassembled WGS sequence"/>
</dbReference>
<dbReference type="InterPro" id="IPR001362">
    <property type="entry name" value="Glyco_hydro_32"/>
</dbReference>
<evidence type="ECO:0000256" key="1">
    <source>
        <dbReference type="ARBA" id="ARBA00009902"/>
    </source>
</evidence>
<dbReference type="Gene3D" id="2.115.10.20">
    <property type="entry name" value="Glycosyl hydrolase domain, family 43"/>
    <property type="match status" value="1"/>
</dbReference>
<dbReference type="AlphaFoldDB" id="A0A1V6QIB6"/>
<evidence type="ECO:0000256" key="3">
    <source>
        <dbReference type="ARBA" id="ARBA00022801"/>
    </source>
</evidence>
<keyword evidence="2" id="KW-0732">Signal</keyword>
<evidence type="ECO:0000256" key="2">
    <source>
        <dbReference type="ARBA" id="ARBA00022729"/>
    </source>
</evidence>
<gene>
    <name evidence="8" type="ORF">PENANT_c003G10470</name>
</gene>
<name>A0A1V6QIB6_9EURO</name>
<feature type="domain" description="Glycosyl hydrolase family 32 N-terminal" evidence="6">
    <location>
        <begin position="11"/>
        <end position="334"/>
    </location>
</feature>
<feature type="domain" description="Glycosyl hydrolase family 32 C-terminal" evidence="7">
    <location>
        <begin position="382"/>
        <end position="499"/>
    </location>
</feature>
<dbReference type="SUPFAM" id="SSF49899">
    <property type="entry name" value="Concanavalin A-like lectins/glucanases"/>
    <property type="match status" value="1"/>
</dbReference>
<dbReference type="SUPFAM" id="SSF75005">
    <property type="entry name" value="Arabinanase/levansucrase/invertase"/>
    <property type="match status" value="1"/>
</dbReference>
<evidence type="ECO:0008006" key="10">
    <source>
        <dbReference type="Google" id="ProtNLM"/>
    </source>
</evidence>
<evidence type="ECO:0000256" key="4">
    <source>
        <dbReference type="ARBA" id="ARBA00023295"/>
    </source>
</evidence>
<evidence type="ECO:0000256" key="5">
    <source>
        <dbReference type="RuleBase" id="RU362110"/>
    </source>
</evidence>
<dbReference type="Pfam" id="PF00251">
    <property type="entry name" value="Glyco_hydro_32N"/>
    <property type="match status" value="1"/>
</dbReference>
<keyword evidence="9" id="KW-1185">Reference proteome</keyword>
<proteinExistence type="inferred from homology"/>
<dbReference type="InterPro" id="IPR013320">
    <property type="entry name" value="ConA-like_dom_sf"/>
</dbReference>
<sequence>MAFNRFRPTSHFIAPHSWMNDPCGAVWIQETQEYRVCYQWSPGSSKGGNSAWGMAKSKDLITWHDCTPALSNGTSYDSLGVFSGSIVSRIVDGQRFLYLFYTSVSSLPIHWSLPYVDGCESQSVAFSTDFGKTWHRYQHNPLLLSPPDGKRTTGWRDPFVSQSQSLSKLLGGDVNTNFMMIASGDRDFGSQLCLYQSNDLLVWEFLGTILKVKHGSNISPTSGLQFGKNFECVSFFSLGRQDYIIVGVEEDTHSKRHNGHYLLWLSGKFTPKNGSLDFEIQSHGLLDHGITYAAHIFRDSDNRLIQLGWADESAKESVIVSQGWAGCLAHPRELFEMSKPISDAGRANSRWFVDEESGTMSTLGICPAPQVTTLRSGYPSKSLRELNSIRSKTFELTATFRNLSGNEEFVFNVRQSPDQAESTMLIFDLVKGVATVDRSKSSVHGLGTSTPDFGDLNLLDGEDLVVRIFVDVSLIEIYVNDRFALTSRIYPSLESSICASYDLGSYPESAVDAQLWDELSDAWPDRSPGYMLTEMGAHVGDEPKLEVGKSERVLYPTIVA</sequence>
<organism evidence="8 9">
    <name type="scientific">Penicillium antarcticum</name>
    <dbReference type="NCBI Taxonomy" id="416450"/>
    <lineage>
        <taxon>Eukaryota</taxon>
        <taxon>Fungi</taxon>
        <taxon>Dikarya</taxon>
        <taxon>Ascomycota</taxon>
        <taxon>Pezizomycotina</taxon>
        <taxon>Eurotiomycetes</taxon>
        <taxon>Eurotiomycetidae</taxon>
        <taxon>Eurotiales</taxon>
        <taxon>Aspergillaceae</taxon>
        <taxon>Penicillium</taxon>
    </lineage>
</organism>
<keyword evidence="4 5" id="KW-0326">Glycosidase</keyword>
<evidence type="ECO:0000259" key="7">
    <source>
        <dbReference type="Pfam" id="PF08244"/>
    </source>
</evidence>
<evidence type="ECO:0000259" key="6">
    <source>
        <dbReference type="Pfam" id="PF00251"/>
    </source>
</evidence>
<evidence type="ECO:0000313" key="9">
    <source>
        <dbReference type="Proteomes" id="UP000191672"/>
    </source>
</evidence>
<dbReference type="GO" id="GO:0004575">
    <property type="term" value="F:sucrose alpha-glucosidase activity"/>
    <property type="evidence" value="ECO:0007669"/>
    <property type="project" value="TreeGrafter"/>
</dbReference>
<dbReference type="STRING" id="416450.A0A1V6QIB6"/>
<accession>A0A1V6QIB6</accession>
<dbReference type="GO" id="GO:0005987">
    <property type="term" value="P:sucrose catabolic process"/>
    <property type="evidence" value="ECO:0007669"/>
    <property type="project" value="TreeGrafter"/>
</dbReference>
<dbReference type="PANTHER" id="PTHR42800:SF3">
    <property type="entry name" value="GLYCOSYL HYDROLASE FAMILY 32 N-TERMINAL DOMAIN-CONTAINING PROTEIN"/>
    <property type="match status" value="1"/>
</dbReference>
<dbReference type="Gene3D" id="2.60.120.560">
    <property type="entry name" value="Exo-inulinase, domain 1"/>
    <property type="match status" value="1"/>
</dbReference>
<protein>
    <recommendedName>
        <fullName evidence="10">Glycosyl hydrolase family 32 N-terminal domain-containing protein</fullName>
    </recommendedName>
</protein>
<dbReference type="Pfam" id="PF08244">
    <property type="entry name" value="Glyco_hydro_32C"/>
    <property type="match status" value="1"/>
</dbReference>
<dbReference type="PANTHER" id="PTHR42800">
    <property type="entry name" value="EXOINULINASE INUD (AFU_ORTHOLOGUE AFUA_5G00480)"/>
    <property type="match status" value="1"/>
</dbReference>
<dbReference type="SMART" id="SM00640">
    <property type="entry name" value="Glyco_32"/>
    <property type="match status" value="1"/>
</dbReference>
<comment type="similarity">
    <text evidence="1 5">Belongs to the glycosyl hydrolase 32 family.</text>
</comment>
<reference evidence="9" key="1">
    <citation type="journal article" date="2017" name="Nat. Microbiol.">
        <title>Global analysis of biosynthetic gene clusters reveals vast potential of secondary metabolite production in Penicillium species.</title>
        <authorList>
            <person name="Nielsen J.C."/>
            <person name="Grijseels S."/>
            <person name="Prigent S."/>
            <person name="Ji B."/>
            <person name="Dainat J."/>
            <person name="Nielsen K.F."/>
            <person name="Frisvad J.C."/>
            <person name="Workman M."/>
            <person name="Nielsen J."/>
        </authorList>
    </citation>
    <scope>NUCLEOTIDE SEQUENCE [LARGE SCALE GENOMIC DNA]</scope>
    <source>
        <strain evidence="9">IBT 31811</strain>
    </source>
</reference>
<keyword evidence="3 5" id="KW-0378">Hydrolase</keyword>
<dbReference type="GO" id="GO:0005737">
    <property type="term" value="C:cytoplasm"/>
    <property type="evidence" value="ECO:0007669"/>
    <property type="project" value="TreeGrafter"/>
</dbReference>
<dbReference type="EMBL" id="MDYN01000003">
    <property type="protein sequence ID" value="OQD88945.1"/>
    <property type="molecule type" value="Genomic_DNA"/>
</dbReference>
<evidence type="ECO:0000313" key="8">
    <source>
        <dbReference type="EMBL" id="OQD88945.1"/>
    </source>
</evidence>
<dbReference type="InterPro" id="IPR013148">
    <property type="entry name" value="Glyco_hydro_32_N"/>
</dbReference>
<dbReference type="InterPro" id="IPR023296">
    <property type="entry name" value="Glyco_hydro_beta-prop_sf"/>
</dbReference>
<dbReference type="CDD" id="cd18621">
    <property type="entry name" value="GH32_XdINV-like"/>
    <property type="match status" value="1"/>
</dbReference>
<dbReference type="InterPro" id="IPR013189">
    <property type="entry name" value="Glyco_hydro_32_C"/>
</dbReference>